<feature type="region of interest" description="Disordered" evidence="1">
    <location>
        <begin position="18"/>
        <end position="39"/>
    </location>
</feature>
<dbReference type="GO" id="GO:0031934">
    <property type="term" value="C:mating-type region heterochromatin"/>
    <property type="evidence" value="ECO:0007669"/>
    <property type="project" value="TreeGrafter"/>
</dbReference>
<keyword evidence="5" id="KW-1185">Reference proteome</keyword>
<dbReference type="InterPro" id="IPR018839">
    <property type="entry name" value="Tscrpt-silencing_Clr2_C"/>
</dbReference>
<dbReference type="OrthoDB" id="2421327at2759"/>
<dbReference type="GO" id="GO:0070824">
    <property type="term" value="C:SHREC complex"/>
    <property type="evidence" value="ECO:0007669"/>
    <property type="project" value="InterPro"/>
</dbReference>
<dbReference type="EMBL" id="KV745169">
    <property type="protein sequence ID" value="OCK76906.1"/>
    <property type="molecule type" value="Genomic_DNA"/>
</dbReference>
<protein>
    <recommendedName>
        <fullName evidence="6">Cryptic loci regulator 2 N-terminal domain-containing protein</fullName>
    </recommendedName>
</protein>
<name>A0A8E2E3S5_9PEZI</name>
<feature type="domain" description="Cryptic loci regulator 2 N-terminal" evidence="3">
    <location>
        <begin position="85"/>
        <end position="168"/>
    </location>
</feature>
<accession>A0A8E2E3S5</accession>
<dbReference type="Pfam" id="PF16761">
    <property type="entry name" value="Clr2_transil"/>
    <property type="match status" value="1"/>
</dbReference>
<evidence type="ECO:0000313" key="5">
    <source>
        <dbReference type="Proteomes" id="UP000250266"/>
    </source>
</evidence>
<reference evidence="4 5" key="1">
    <citation type="journal article" date="2016" name="Nat. Commun.">
        <title>Ectomycorrhizal ecology is imprinted in the genome of the dominant symbiotic fungus Cenococcum geophilum.</title>
        <authorList>
            <consortium name="DOE Joint Genome Institute"/>
            <person name="Peter M."/>
            <person name="Kohler A."/>
            <person name="Ohm R.A."/>
            <person name="Kuo A."/>
            <person name="Krutzmann J."/>
            <person name="Morin E."/>
            <person name="Arend M."/>
            <person name="Barry K.W."/>
            <person name="Binder M."/>
            <person name="Choi C."/>
            <person name="Clum A."/>
            <person name="Copeland A."/>
            <person name="Grisel N."/>
            <person name="Haridas S."/>
            <person name="Kipfer T."/>
            <person name="LaButti K."/>
            <person name="Lindquist E."/>
            <person name="Lipzen A."/>
            <person name="Maire R."/>
            <person name="Meier B."/>
            <person name="Mihaltcheva S."/>
            <person name="Molinier V."/>
            <person name="Murat C."/>
            <person name="Poggeler S."/>
            <person name="Quandt C.A."/>
            <person name="Sperisen C."/>
            <person name="Tritt A."/>
            <person name="Tisserant E."/>
            <person name="Crous P.W."/>
            <person name="Henrissat B."/>
            <person name="Nehls U."/>
            <person name="Egli S."/>
            <person name="Spatafora J.W."/>
            <person name="Grigoriev I.V."/>
            <person name="Martin F.M."/>
        </authorList>
    </citation>
    <scope>NUCLEOTIDE SEQUENCE [LARGE SCALE GENOMIC DNA]</scope>
    <source>
        <strain evidence="4 5">CBS 459.81</strain>
    </source>
</reference>
<proteinExistence type="predicted"/>
<dbReference type="AlphaFoldDB" id="A0A8E2E3S5"/>
<evidence type="ECO:0000313" key="4">
    <source>
        <dbReference type="EMBL" id="OCK76906.1"/>
    </source>
</evidence>
<dbReference type="PANTHER" id="PTHR38046">
    <property type="entry name" value="CRYPTIC LOCI REGULATOR 2"/>
    <property type="match status" value="1"/>
</dbReference>
<dbReference type="GO" id="GO:0033553">
    <property type="term" value="C:rDNA heterochromatin"/>
    <property type="evidence" value="ECO:0007669"/>
    <property type="project" value="TreeGrafter"/>
</dbReference>
<dbReference type="Proteomes" id="UP000250266">
    <property type="component" value="Unassembled WGS sequence"/>
</dbReference>
<evidence type="ECO:0000259" key="3">
    <source>
        <dbReference type="Pfam" id="PF16761"/>
    </source>
</evidence>
<evidence type="ECO:0000256" key="1">
    <source>
        <dbReference type="SAM" id="MobiDB-lite"/>
    </source>
</evidence>
<feature type="compositionally biased region" description="Basic and acidic residues" evidence="1">
    <location>
        <begin position="25"/>
        <end position="39"/>
    </location>
</feature>
<feature type="domain" description="Cryptic loci regulator 2 C-terminal" evidence="2">
    <location>
        <begin position="411"/>
        <end position="540"/>
    </location>
</feature>
<sequence length="675" mass="75090">MTRFYPIYVRRSDASLEVQTRTGKQKNEPSPEQLDRTPDAKGICDYYREIGPDEVKHMDWRRKLAGMLLREIGGSEYADRATNSILHEFPENYRLYEHIKSRTDGDGTKSHKSKNHSGGGHDRQDAYLYGHPMGPKKRFRSPADYFPHLLWLVSDQAGDSNNCSCKICCPEELEADKTATAAAAAKETKAPAATPVIKKEETPSNTTSTGRYAVVEIPRHPTSSTPQTASKPSTPILTPTQRANTAIQRTNTPQALVPSPLPQPRSIDQQLDSQYAKFIFRPGELVWFNKGTAWGLGVIVRRYLQSDMRCYIIQPLSHPFRTPATATITQEVDIRPWLAWSAPPCTFSYLQNHPIPYDHVDWEGLLNYKYGNNGDPEVDASILAAKMVDTTYTVFGLLRKGTHPSGYEESHWNGIYLGGEKIWCGEPVRLRLGSGSDIMVITDILERKAPTPPPSALSPTADRYDAFLVGDIYTFRTADVLNPSAPPNLPSNTYLPPRMRQDLTWRNNSTISSLRSIGFWNLVSVQTRLEISEIKGRWYESSILFPIIHDPATFEKALSRGEISDIGTWINARGDSSNLPKAPGERKADRVEAFGQAVPVGMRIVDGIDPPPMPQQQQHVMSLGMDQAPEPVLDPGLMPEGTLDDYLNLDGMDADSLPGFGSTYGSQGDGHGFFG</sequence>
<organism evidence="4 5">
    <name type="scientific">Lepidopterella palustris CBS 459.81</name>
    <dbReference type="NCBI Taxonomy" id="1314670"/>
    <lineage>
        <taxon>Eukaryota</taxon>
        <taxon>Fungi</taxon>
        <taxon>Dikarya</taxon>
        <taxon>Ascomycota</taxon>
        <taxon>Pezizomycotina</taxon>
        <taxon>Dothideomycetes</taxon>
        <taxon>Pleosporomycetidae</taxon>
        <taxon>Mytilinidiales</taxon>
        <taxon>Argynnaceae</taxon>
        <taxon>Lepidopterella</taxon>
    </lineage>
</organism>
<dbReference type="Pfam" id="PF10383">
    <property type="entry name" value="Clr2"/>
    <property type="match status" value="1"/>
</dbReference>
<dbReference type="GO" id="GO:0030466">
    <property type="term" value="P:silent mating-type cassette heterochromatin formation"/>
    <property type="evidence" value="ECO:0007669"/>
    <property type="project" value="TreeGrafter"/>
</dbReference>
<dbReference type="PANTHER" id="PTHR38046:SF1">
    <property type="entry name" value="CRYPTIC LOCI REGULATOR 2"/>
    <property type="match status" value="1"/>
</dbReference>
<gene>
    <name evidence="4" type="ORF">K432DRAFT_334858</name>
</gene>
<feature type="region of interest" description="Disordered" evidence="1">
    <location>
        <begin position="102"/>
        <end position="126"/>
    </location>
</feature>
<dbReference type="InterPro" id="IPR038986">
    <property type="entry name" value="Clr2"/>
</dbReference>
<dbReference type="InterPro" id="IPR031915">
    <property type="entry name" value="Clr2_N"/>
</dbReference>
<evidence type="ECO:0000259" key="2">
    <source>
        <dbReference type="Pfam" id="PF10383"/>
    </source>
</evidence>
<evidence type="ECO:0008006" key="6">
    <source>
        <dbReference type="Google" id="ProtNLM"/>
    </source>
</evidence>